<sequence>MPVQTRRQLAIDPEMCMFALTVSMFTKNIKEAMVDSAWIEAMQDELHQFDRLKVWELVDKPFGRMIIKLKWLCQEEGIDFEESFAPVALAGWKHSDFFAHITQSKSFPIR</sequence>
<reference evidence="1" key="1">
    <citation type="journal article" date="2022" name="Int. J. Mol. Sci.">
        <title>Draft Genome of Tanacetum Coccineum: Genomic Comparison of Closely Related Tanacetum-Family Plants.</title>
        <authorList>
            <person name="Yamashiro T."/>
            <person name="Shiraishi A."/>
            <person name="Nakayama K."/>
            <person name="Satake H."/>
        </authorList>
    </citation>
    <scope>NUCLEOTIDE SEQUENCE</scope>
</reference>
<reference evidence="1" key="2">
    <citation type="submission" date="2022-01" db="EMBL/GenBank/DDBJ databases">
        <authorList>
            <person name="Yamashiro T."/>
            <person name="Shiraishi A."/>
            <person name="Satake H."/>
            <person name="Nakayama K."/>
        </authorList>
    </citation>
    <scope>NUCLEOTIDE SEQUENCE</scope>
</reference>
<accession>A0ABQ5FM29</accession>
<proteinExistence type="predicted"/>
<evidence type="ECO:0000313" key="2">
    <source>
        <dbReference type="Proteomes" id="UP001151760"/>
    </source>
</evidence>
<gene>
    <name evidence="1" type="ORF">Tco_1015674</name>
</gene>
<name>A0ABQ5FM29_9ASTR</name>
<dbReference type="Proteomes" id="UP001151760">
    <property type="component" value="Unassembled WGS sequence"/>
</dbReference>
<keyword evidence="2" id="KW-1185">Reference proteome</keyword>
<organism evidence="1 2">
    <name type="scientific">Tanacetum coccineum</name>
    <dbReference type="NCBI Taxonomy" id="301880"/>
    <lineage>
        <taxon>Eukaryota</taxon>
        <taxon>Viridiplantae</taxon>
        <taxon>Streptophyta</taxon>
        <taxon>Embryophyta</taxon>
        <taxon>Tracheophyta</taxon>
        <taxon>Spermatophyta</taxon>
        <taxon>Magnoliopsida</taxon>
        <taxon>eudicotyledons</taxon>
        <taxon>Gunneridae</taxon>
        <taxon>Pentapetalae</taxon>
        <taxon>asterids</taxon>
        <taxon>campanulids</taxon>
        <taxon>Asterales</taxon>
        <taxon>Asteraceae</taxon>
        <taxon>Asteroideae</taxon>
        <taxon>Anthemideae</taxon>
        <taxon>Anthemidinae</taxon>
        <taxon>Tanacetum</taxon>
    </lineage>
</organism>
<evidence type="ECO:0008006" key="3">
    <source>
        <dbReference type="Google" id="ProtNLM"/>
    </source>
</evidence>
<protein>
    <recommendedName>
        <fullName evidence="3">Gag-Pol polyprotein</fullName>
    </recommendedName>
</protein>
<comment type="caution">
    <text evidence="1">The sequence shown here is derived from an EMBL/GenBank/DDBJ whole genome shotgun (WGS) entry which is preliminary data.</text>
</comment>
<dbReference type="EMBL" id="BQNB010017523">
    <property type="protein sequence ID" value="GJT64194.1"/>
    <property type="molecule type" value="Genomic_DNA"/>
</dbReference>
<evidence type="ECO:0000313" key="1">
    <source>
        <dbReference type="EMBL" id="GJT64194.1"/>
    </source>
</evidence>